<dbReference type="OrthoDB" id="4366784at2"/>
<organism evidence="2 3">
    <name type="scientific">Segniliparus rugosus (strain ATCC BAA-974 / DSM 45345 / CCUG 50838 / CIP 108380 / JCM 13579 / CDC 945)</name>
    <dbReference type="NCBI Taxonomy" id="679197"/>
    <lineage>
        <taxon>Bacteria</taxon>
        <taxon>Bacillati</taxon>
        <taxon>Actinomycetota</taxon>
        <taxon>Actinomycetes</taxon>
        <taxon>Mycobacteriales</taxon>
        <taxon>Segniliparaceae</taxon>
        <taxon>Segniliparus</taxon>
    </lineage>
</organism>
<dbReference type="PANTHER" id="PTHR48098:SF1">
    <property type="entry name" value="DIACYLGLYCEROL ACYLTRANSFERASE_MYCOLYLTRANSFERASE AG85A"/>
    <property type="match status" value="1"/>
</dbReference>
<name>E5XU55_SEGRC</name>
<evidence type="ECO:0000256" key="1">
    <source>
        <dbReference type="SAM" id="SignalP"/>
    </source>
</evidence>
<proteinExistence type="predicted"/>
<protein>
    <recommendedName>
        <fullName evidence="4">Esterase</fullName>
    </recommendedName>
</protein>
<keyword evidence="1" id="KW-0732">Signal</keyword>
<dbReference type="EMBL" id="ACZI02000001">
    <property type="protein sequence ID" value="EFV12118.2"/>
    <property type="molecule type" value="Genomic_DNA"/>
</dbReference>
<feature type="signal peptide" evidence="1">
    <location>
        <begin position="1"/>
        <end position="31"/>
    </location>
</feature>
<dbReference type="SUPFAM" id="SSF53474">
    <property type="entry name" value="alpha/beta-Hydrolases"/>
    <property type="match status" value="1"/>
</dbReference>
<dbReference type="InterPro" id="IPR029058">
    <property type="entry name" value="AB_hydrolase_fold"/>
</dbReference>
<comment type="caution">
    <text evidence="2">The sequence shown here is derived from an EMBL/GenBank/DDBJ whole genome shotgun (WGS) entry which is preliminary data.</text>
</comment>
<dbReference type="eggNOG" id="COG0627">
    <property type="taxonomic scope" value="Bacteria"/>
</dbReference>
<feature type="chain" id="PRO_5003202965" description="Esterase" evidence="1">
    <location>
        <begin position="32"/>
        <end position="335"/>
    </location>
</feature>
<dbReference type="InterPro" id="IPR000801">
    <property type="entry name" value="Esterase-like"/>
</dbReference>
<accession>E5XU55</accession>
<sequence length="335" mass="36891">MERRTGVLRLFAGVMAVATGFSFALAPQASAMEDPGPIPAVKSAPDDPGPLAHVQEYYLPTPEMPDVKIRVWKATNGSKKSVVLLDGLRATNDVSGWEHETNAHLLANYGVNVIEPVGGNASFYTDWQQPSQGNNQPYRYMWATFIGKTLPAWMASQGLDPNGNAIAGLSMAGSSAFILAANYPDKYKFAAAYSGYMNLDDGSRGQICISMWSEQGFSCDSMWGPGYNDTWRANDPVAQLDKLRNTSLYLSWGNGEKGPWDDDYAKHANYNFINSFSAGFLEGIIKGDDEKFKQAADNAGVNVTYNIQPWGTHMWPYWEYNLWNSLDQMKSAIGA</sequence>
<dbReference type="AlphaFoldDB" id="E5XU55"/>
<dbReference type="Gene3D" id="3.40.50.1820">
    <property type="entry name" value="alpha/beta hydrolase"/>
    <property type="match status" value="1"/>
</dbReference>
<dbReference type="Proteomes" id="UP000004816">
    <property type="component" value="Unassembled WGS sequence"/>
</dbReference>
<gene>
    <name evidence="2" type="ORF">HMPREF9336_03027</name>
</gene>
<evidence type="ECO:0000313" key="3">
    <source>
        <dbReference type="Proteomes" id="UP000004816"/>
    </source>
</evidence>
<dbReference type="HOGENOM" id="CLU_026624_3_1_11"/>
<dbReference type="GO" id="GO:0016747">
    <property type="term" value="F:acyltransferase activity, transferring groups other than amino-acyl groups"/>
    <property type="evidence" value="ECO:0007669"/>
    <property type="project" value="TreeGrafter"/>
</dbReference>
<evidence type="ECO:0000313" key="2">
    <source>
        <dbReference type="EMBL" id="EFV12118.2"/>
    </source>
</evidence>
<keyword evidence="3" id="KW-1185">Reference proteome</keyword>
<dbReference type="InterPro" id="IPR050583">
    <property type="entry name" value="Mycobacterial_A85_antigen"/>
</dbReference>
<evidence type="ECO:0008006" key="4">
    <source>
        <dbReference type="Google" id="ProtNLM"/>
    </source>
</evidence>
<dbReference type="Pfam" id="PF00756">
    <property type="entry name" value="Esterase"/>
    <property type="match status" value="1"/>
</dbReference>
<dbReference type="STRING" id="679197.HMPREF9336_03027"/>
<reference evidence="2 3" key="1">
    <citation type="journal article" date="2011" name="Stand. Genomic Sci.">
        <title>High quality draft genome sequence of Segniliparus rugosus CDC 945(T)= (ATCC BAA-974(T)).</title>
        <authorList>
            <person name="Earl A.M."/>
            <person name="Desjardins C.A."/>
            <person name="Fitzgerald M.G."/>
            <person name="Arachchi H.M."/>
            <person name="Zeng Q."/>
            <person name="Mehta T."/>
            <person name="Griggs A."/>
            <person name="Birren B.W."/>
            <person name="Toney N.C."/>
            <person name="Carr J."/>
            <person name="Posey J."/>
            <person name="Butler W.R."/>
        </authorList>
    </citation>
    <scope>NUCLEOTIDE SEQUENCE [LARGE SCALE GENOMIC DNA]</scope>
    <source>
        <strain evidence="3">ATCC BAA-974 / DSM 45345 / CCUG 50838 / CIP 108380 / JCM 13579 / CDC 945</strain>
    </source>
</reference>
<dbReference type="PANTHER" id="PTHR48098">
    <property type="entry name" value="ENTEROCHELIN ESTERASE-RELATED"/>
    <property type="match status" value="1"/>
</dbReference>